<sequence>MAASTSSTPPPPTRAMTPHQLPKLILQDQPAWYDESELRKNEAYFGFRRELALKKLLSCYDEDEIEDYLRLDDGDWVIGEVFRDLGLDPEVHGCSLRGLFDDLYIADREEESEGSEMDLCYEDDEYLQLIEDSDCEDQVMWEDDSEEYQSEDAQQEQEEYDEYDDEEDARGEEAQDTDDNDADHVLGETY</sequence>
<reference evidence="2 3" key="1">
    <citation type="submission" date="2023-01" db="EMBL/GenBank/DDBJ databases">
        <title>Analysis of 21 Apiospora genomes using comparative genomics revels a genus with tremendous synthesis potential of carbohydrate active enzymes and secondary metabolites.</title>
        <authorList>
            <person name="Sorensen T."/>
        </authorList>
    </citation>
    <scope>NUCLEOTIDE SEQUENCE [LARGE SCALE GENOMIC DNA]</scope>
    <source>
        <strain evidence="2 3">CBS 114990</strain>
    </source>
</reference>
<comment type="caution">
    <text evidence="2">The sequence shown here is derived from an EMBL/GenBank/DDBJ whole genome shotgun (WGS) entry which is preliminary data.</text>
</comment>
<feature type="region of interest" description="Disordered" evidence="1">
    <location>
        <begin position="134"/>
        <end position="190"/>
    </location>
</feature>
<evidence type="ECO:0008006" key="4">
    <source>
        <dbReference type="Google" id="ProtNLM"/>
    </source>
</evidence>
<dbReference type="GeneID" id="92051024"/>
<feature type="compositionally biased region" description="Acidic residues" evidence="1">
    <location>
        <begin position="134"/>
        <end position="181"/>
    </location>
</feature>
<dbReference type="Proteomes" id="UP001433268">
    <property type="component" value="Unassembled WGS sequence"/>
</dbReference>
<proteinExistence type="predicted"/>
<evidence type="ECO:0000256" key="1">
    <source>
        <dbReference type="SAM" id="MobiDB-lite"/>
    </source>
</evidence>
<evidence type="ECO:0000313" key="3">
    <source>
        <dbReference type="Proteomes" id="UP001433268"/>
    </source>
</evidence>
<evidence type="ECO:0000313" key="2">
    <source>
        <dbReference type="EMBL" id="KAK8066903.1"/>
    </source>
</evidence>
<dbReference type="EMBL" id="JAQQWN010000009">
    <property type="protein sequence ID" value="KAK8066903.1"/>
    <property type="molecule type" value="Genomic_DNA"/>
</dbReference>
<gene>
    <name evidence="2" type="ORF">PG997_013650</name>
</gene>
<keyword evidence="3" id="KW-1185">Reference proteome</keyword>
<accession>A0ABR1VAB7</accession>
<protein>
    <recommendedName>
        <fullName evidence="4">CCD97-like C-terminal domain-containing protein</fullName>
    </recommendedName>
</protein>
<name>A0ABR1VAB7_9PEZI</name>
<dbReference type="RefSeq" id="XP_066663656.1">
    <property type="nucleotide sequence ID" value="XM_066817964.1"/>
</dbReference>
<organism evidence="2 3">
    <name type="scientific">Apiospora hydei</name>
    <dbReference type="NCBI Taxonomy" id="1337664"/>
    <lineage>
        <taxon>Eukaryota</taxon>
        <taxon>Fungi</taxon>
        <taxon>Dikarya</taxon>
        <taxon>Ascomycota</taxon>
        <taxon>Pezizomycotina</taxon>
        <taxon>Sordariomycetes</taxon>
        <taxon>Xylariomycetidae</taxon>
        <taxon>Amphisphaeriales</taxon>
        <taxon>Apiosporaceae</taxon>
        <taxon>Apiospora</taxon>
    </lineage>
</organism>